<evidence type="ECO:0000313" key="2">
    <source>
        <dbReference type="Proteomes" id="UP000024635"/>
    </source>
</evidence>
<name>A0A016S3T1_9BILA</name>
<reference evidence="2" key="1">
    <citation type="journal article" date="2015" name="Nat. Genet.">
        <title>The genome and transcriptome of the zoonotic hookworm Ancylostoma ceylanicum identify infection-specific gene families.</title>
        <authorList>
            <person name="Schwarz E.M."/>
            <person name="Hu Y."/>
            <person name="Antoshechkin I."/>
            <person name="Miller M.M."/>
            <person name="Sternberg P.W."/>
            <person name="Aroian R.V."/>
        </authorList>
    </citation>
    <scope>NUCLEOTIDE SEQUENCE</scope>
    <source>
        <strain evidence="2">HY135</strain>
    </source>
</reference>
<proteinExistence type="predicted"/>
<dbReference type="Proteomes" id="UP000024635">
    <property type="component" value="Unassembled WGS sequence"/>
</dbReference>
<dbReference type="AlphaFoldDB" id="A0A016S3T1"/>
<keyword evidence="2" id="KW-1185">Reference proteome</keyword>
<accession>A0A016S3T1</accession>
<gene>
    <name evidence="1" type="primary">Acey_s0300.g1801</name>
    <name evidence="1" type="ORF">Y032_0300g1801</name>
</gene>
<evidence type="ECO:0000313" key="1">
    <source>
        <dbReference type="EMBL" id="EYB85325.1"/>
    </source>
</evidence>
<protein>
    <submittedName>
        <fullName evidence="1">Uncharacterized protein</fullName>
    </submittedName>
</protein>
<organism evidence="1 2">
    <name type="scientific">Ancylostoma ceylanicum</name>
    <dbReference type="NCBI Taxonomy" id="53326"/>
    <lineage>
        <taxon>Eukaryota</taxon>
        <taxon>Metazoa</taxon>
        <taxon>Ecdysozoa</taxon>
        <taxon>Nematoda</taxon>
        <taxon>Chromadorea</taxon>
        <taxon>Rhabditida</taxon>
        <taxon>Rhabditina</taxon>
        <taxon>Rhabditomorpha</taxon>
        <taxon>Strongyloidea</taxon>
        <taxon>Ancylostomatidae</taxon>
        <taxon>Ancylostomatinae</taxon>
        <taxon>Ancylostoma</taxon>
    </lineage>
</organism>
<comment type="caution">
    <text evidence="1">The sequence shown here is derived from an EMBL/GenBank/DDBJ whole genome shotgun (WGS) entry which is preliminary data.</text>
</comment>
<sequence length="143" mass="16140">MQQAMRSAWCGRKSSSITSHILLDMRAIYIRCVRLSHFRLSDEKNRQSYSAAPETHSFTACSFLSLRMYSAVVWESKHSRSCAVVEFPAAVKTGPVHNSEFSSKTMRTRKSFSVEEDTAGYCGLNNVKVQRFREEDDGVGSNS</sequence>
<dbReference type="EMBL" id="JARK01001636">
    <property type="protein sequence ID" value="EYB85325.1"/>
    <property type="molecule type" value="Genomic_DNA"/>
</dbReference>